<comment type="subunit">
    <text evidence="9">The complex comprises the extracytoplasmic solute receptor protein and the two transmembrane proteins.</text>
</comment>
<feature type="transmembrane region" description="Helical" evidence="9">
    <location>
        <begin position="44"/>
        <end position="62"/>
    </location>
</feature>
<evidence type="ECO:0000256" key="8">
    <source>
        <dbReference type="ARBA" id="ARBA00038436"/>
    </source>
</evidence>
<feature type="transmembrane region" description="Helical" evidence="9">
    <location>
        <begin position="122"/>
        <end position="141"/>
    </location>
</feature>
<keyword evidence="5 9" id="KW-0812">Transmembrane</keyword>
<keyword evidence="12" id="KW-1185">Reference proteome</keyword>
<dbReference type="OrthoDB" id="8559033at2"/>
<reference evidence="11 12" key="1">
    <citation type="submission" date="2018-05" db="EMBL/GenBank/DDBJ databases">
        <title>Spiribacter halobius sp. nov., a moderately halophilic bacterium isolated from marine solar saltern.</title>
        <authorList>
            <person name="Zheng W.-S."/>
            <person name="Lu D.-C."/>
            <person name="Du Z.-J."/>
        </authorList>
    </citation>
    <scope>NUCLEOTIDE SEQUENCE [LARGE SCALE GENOMIC DNA]</scope>
    <source>
        <strain evidence="11 12">E85</strain>
    </source>
</reference>
<comment type="caution">
    <text evidence="11">The sequence shown here is derived from an EMBL/GenBank/DDBJ whole genome shotgun (WGS) entry which is preliminary data.</text>
</comment>
<evidence type="ECO:0000259" key="10">
    <source>
        <dbReference type="Pfam" id="PF04290"/>
    </source>
</evidence>
<name>A0A2U2N773_9GAMM</name>
<keyword evidence="6 9" id="KW-1133">Transmembrane helix</keyword>
<accession>A0A2U2N773</accession>
<proteinExistence type="inferred from homology"/>
<comment type="function">
    <text evidence="9">Part of the tripartite ATP-independent periplasmic (TRAP) transport system.</text>
</comment>
<keyword evidence="2 9" id="KW-0813">Transport</keyword>
<evidence type="ECO:0000256" key="5">
    <source>
        <dbReference type="ARBA" id="ARBA00022692"/>
    </source>
</evidence>
<evidence type="ECO:0000313" key="11">
    <source>
        <dbReference type="EMBL" id="PWG64943.1"/>
    </source>
</evidence>
<organism evidence="11 12">
    <name type="scientific">Sediminicurvatus halobius</name>
    <dbReference type="NCBI Taxonomy" id="2182432"/>
    <lineage>
        <taxon>Bacteria</taxon>
        <taxon>Pseudomonadati</taxon>
        <taxon>Pseudomonadota</taxon>
        <taxon>Gammaproteobacteria</taxon>
        <taxon>Chromatiales</taxon>
        <taxon>Ectothiorhodospiraceae</taxon>
        <taxon>Sediminicurvatus</taxon>
    </lineage>
</organism>
<evidence type="ECO:0000256" key="4">
    <source>
        <dbReference type="ARBA" id="ARBA00022519"/>
    </source>
</evidence>
<feature type="transmembrane region" description="Helical" evidence="9">
    <location>
        <begin position="161"/>
        <end position="179"/>
    </location>
</feature>
<evidence type="ECO:0000256" key="3">
    <source>
        <dbReference type="ARBA" id="ARBA00022475"/>
    </source>
</evidence>
<dbReference type="InterPro" id="IPR055348">
    <property type="entry name" value="DctQ"/>
</dbReference>
<evidence type="ECO:0000256" key="2">
    <source>
        <dbReference type="ARBA" id="ARBA00022448"/>
    </source>
</evidence>
<evidence type="ECO:0000313" key="12">
    <source>
        <dbReference type="Proteomes" id="UP000245474"/>
    </source>
</evidence>
<protein>
    <recommendedName>
        <fullName evidence="9">TRAP transporter small permease protein</fullName>
    </recommendedName>
</protein>
<dbReference type="InterPro" id="IPR007387">
    <property type="entry name" value="TRAP_DctQ"/>
</dbReference>
<evidence type="ECO:0000256" key="7">
    <source>
        <dbReference type="ARBA" id="ARBA00023136"/>
    </source>
</evidence>
<dbReference type="GO" id="GO:0022857">
    <property type="term" value="F:transmembrane transporter activity"/>
    <property type="evidence" value="ECO:0007669"/>
    <property type="project" value="UniProtKB-UniRule"/>
</dbReference>
<keyword evidence="7 9" id="KW-0472">Membrane</keyword>
<keyword evidence="3" id="KW-1003">Cell membrane</keyword>
<dbReference type="Proteomes" id="UP000245474">
    <property type="component" value="Unassembled WGS sequence"/>
</dbReference>
<dbReference type="AlphaFoldDB" id="A0A2U2N773"/>
<comment type="similarity">
    <text evidence="8 9">Belongs to the TRAP transporter small permease family.</text>
</comment>
<feature type="transmembrane region" description="Helical" evidence="9">
    <location>
        <begin position="82"/>
        <end position="101"/>
    </location>
</feature>
<comment type="subcellular location">
    <subcellularLocation>
        <location evidence="1 9">Cell inner membrane</location>
        <topology evidence="1 9">Multi-pass membrane protein</topology>
    </subcellularLocation>
</comment>
<dbReference type="RefSeq" id="WP_109676449.1">
    <property type="nucleotide sequence ID" value="NZ_CP086615.1"/>
</dbReference>
<dbReference type="EMBL" id="QFFI01000004">
    <property type="protein sequence ID" value="PWG64943.1"/>
    <property type="molecule type" value="Genomic_DNA"/>
</dbReference>
<dbReference type="Pfam" id="PF04290">
    <property type="entry name" value="DctQ"/>
    <property type="match status" value="1"/>
</dbReference>
<dbReference type="PANTHER" id="PTHR35011:SF4">
    <property type="entry name" value="SLL1102 PROTEIN"/>
    <property type="match status" value="1"/>
</dbReference>
<keyword evidence="4 9" id="KW-0997">Cell inner membrane</keyword>
<evidence type="ECO:0000256" key="1">
    <source>
        <dbReference type="ARBA" id="ARBA00004429"/>
    </source>
</evidence>
<dbReference type="GO" id="GO:0005886">
    <property type="term" value="C:plasma membrane"/>
    <property type="evidence" value="ECO:0007669"/>
    <property type="project" value="UniProtKB-SubCell"/>
</dbReference>
<feature type="domain" description="Tripartite ATP-independent periplasmic transporters DctQ component" evidence="10">
    <location>
        <begin position="56"/>
        <end position="189"/>
    </location>
</feature>
<dbReference type="PANTHER" id="PTHR35011">
    <property type="entry name" value="2,3-DIKETO-L-GULONATE TRAP TRANSPORTER SMALL PERMEASE PROTEIN YIAM"/>
    <property type="match status" value="1"/>
</dbReference>
<sequence>MTDPQRPQYQDELIGDFGTPITGDPALPVPLRRVVAAIDRGSELIGYAVSVCILFLTAVIIFEVISRGVFGAPTMWAYDLSYMLYGTIFMLGAAVTLRFGGHIRTDIFFAKFPPRTQAAIDIAFYLLLFIPGMWLFLVVGYDKALHAFVTGERSGLSPWRPLLWPYRAVIPLTSLLLIVQAVSEILKRVSVFYGSGQHGHE</sequence>
<evidence type="ECO:0000256" key="6">
    <source>
        <dbReference type="ARBA" id="ARBA00022989"/>
    </source>
</evidence>
<gene>
    <name evidence="11" type="ORF">DEM34_03875</name>
</gene>
<evidence type="ECO:0000256" key="9">
    <source>
        <dbReference type="RuleBase" id="RU369079"/>
    </source>
</evidence>